<accession>A0A8B6MC31</accession>
<sequence>MREIESMPLSRIIYWHERAVLRRKKA</sequence>
<dbReference type="Proteomes" id="UP000485880">
    <property type="component" value="Unassembled WGS sequence"/>
</dbReference>
<gene>
    <name evidence="1" type="ORF">MPC4_80153</name>
</gene>
<evidence type="ECO:0000313" key="2">
    <source>
        <dbReference type="Proteomes" id="UP000485880"/>
    </source>
</evidence>
<protein>
    <submittedName>
        <fullName evidence="1">Uncharacterized protein</fullName>
    </submittedName>
</protein>
<reference evidence="1 2" key="1">
    <citation type="submission" date="2019-05" db="EMBL/GenBank/DDBJ databases">
        <authorList>
            <person name="Farhan Ul Haque M."/>
        </authorList>
    </citation>
    <scope>NUCLEOTIDE SEQUENCE [LARGE SCALE GENOMIC DNA]</scope>
    <source>
        <strain evidence="1">2</strain>
    </source>
</reference>
<keyword evidence="2" id="KW-1185">Reference proteome</keyword>
<dbReference type="EMBL" id="CABFMQ020000142">
    <property type="protein sequence ID" value="VTZ52482.1"/>
    <property type="molecule type" value="Genomic_DNA"/>
</dbReference>
<evidence type="ECO:0000313" key="1">
    <source>
        <dbReference type="EMBL" id="VTZ52482.1"/>
    </source>
</evidence>
<comment type="caution">
    <text evidence="1">The sequence shown here is derived from an EMBL/GenBank/DDBJ whole genome shotgun (WGS) entry which is preliminary data.</text>
</comment>
<proteinExistence type="predicted"/>
<organism evidence="1 2">
    <name type="scientific">Methylocella tundrae</name>
    <dbReference type="NCBI Taxonomy" id="227605"/>
    <lineage>
        <taxon>Bacteria</taxon>
        <taxon>Pseudomonadati</taxon>
        <taxon>Pseudomonadota</taxon>
        <taxon>Alphaproteobacteria</taxon>
        <taxon>Hyphomicrobiales</taxon>
        <taxon>Beijerinckiaceae</taxon>
        <taxon>Methylocella</taxon>
    </lineage>
</organism>
<name>A0A8B6MC31_METTU</name>
<dbReference type="AlphaFoldDB" id="A0A8B6MC31"/>